<dbReference type="AlphaFoldDB" id="A0A1F5MI89"/>
<sequence>MPDGPAQIEGSRGVFSLLRDRLKSRQWAEEIEARYNSVVERVGIVSERQGLVPVFIDSQAINGFEEHSLLKLDDRYK</sequence>
<dbReference type="EMBL" id="MFDT01000004">
    <property type="protein sequence ID" value="OGE65072.1"/>
    <property type="molecule type" value="Genomic_DNA"/>
</dbReference>
<dbReference type="Proteomes" id="UP000178859">
    <property type="component" value="Unassembled WGS sequence"/>
</dbReference>
<organism evidence="1 2">
    <name type="scientific">Candidatus Daviesbacteria bacterium RIFCSPLOWO2_02_FULL_36_7</name>
    <dbReference type="NCBI Taxonomy" id="1797792"/>
    <lineage>
        <taxon>Bacteria</taxon>
        <taxon>Candidatus Daviesiibacteriota</taxon>
    </lineage>
</organism>
<evidence type="ECO:0000313" key="1">
    <source>
        <dbReference type="EMBL" id="OGE65072.1"/>
    </source>
</evidence>
<reference evidence="1 2" key="1">
    <citation type="journal article" date="2016" name="Nat. Commun.">
        <title>Thousands of microbial genomes shed light on interconnected biogeochemical processes in an aquifer system.</title>
        <authorList>
            <person name="Anantharaman K."/>
            <person name="Brown C.T."/>
            <person name="Hug L.A."/>
            <person name="Sharon I."/>
            <person name="Castelle C.J."/>
            <person name="Probst A.J."/>
            <person name="Thomas B.C."/>
            <person name="Singh A."/>
            <person name="Wilkins M.J."/>
            <person name="Karaoz U."/>
            <person name="Brodie E.L."/>
            <person name="Williams K.H."/>
            <person name="Hubbard S.S."/>
            <person name="Banfield J.F."/>
        </authorList>
    </citation>
    <scope>NUCLEOTIDE SEQUENCE [LARGE SCALE GENOMIC DNA]</scope>
</reference>
<evidence type="ECO:0000313" key="2">
    <source>
        <dbReference type="Proteomes" id="UP000178859"/>
    </source>
</evidence>
<gene>
    <name evidence="1" type="ORF">A3I48_02840</name>
</gene>
<comment type="caution">
    <text evidence="1">The sequence shown here is derived from an EMBL/GenBank/DDBJ whole genome shotgun (WGS) entry which is preliminary data.</text>
</comment>
<protein>
    <submittedName>
        <fullName evidence="1">Uncharacterized protein</fullName>
    </submittedName>
</protein>
<name>A0A1F5MI89_9BACT</name>
<accession>A0A1F5MI89</accession>
<proteinExistence type="predicted"/>